<evidence type="ECO:0000313" key="4">
    <source>
        <dbReference type="Proteomes" id="UP000283805"/>
    </source>
</evidence>
<feature type="region of interest" description="Disordered" evidence="1">
    <location>
        <begin position="1"/>
        <end position="33"/>
    </location>
</feature>
<keyword evidence="3" id="KW-0378">Hydrolase</keyword>
<feature type="region of interest" description="Disordered" evidence="1">
    <location>
        <begin position="564"/>
        <end position="619"/>
    </location>
</feature>
<name>A0A419WF70_9EURY</name>
<dbReference type="GO" id="GO:0004181">
    <property type="term" value="F:metallocarboxypeptidase activity"/>
    <property type="evidence" value="ECO:0007669"/>
    <property type="project" value="InterPro"/>
</dbReference>
<protein>
    <submittedName>
        <fullName evidence="3">Zinc carboxypeptidase</fullName>
    </submittedName>
</protein>
<dbReference type="Gene3D" id="3.40.630.10">
    <property type="entry name" value="Zn peptidases"/>
    <property type="match status" value="1"/>
</dbReference>
<accession>A0A419WF70</accession>
<feature type="region of interest" description="Disordered" evidence="1">
    <location>
        <begin position="109"/>
        <end position="128"/>
    </location>
</feature>
<feature type="compositionally biased region" description="Basic and acidic residues" evidence="1">
    <location>
        <begin position="8"/>
        <end position="33"/>
    </location>
</feature>
<sequence length="956" mass="104655">MAHGPHHSRSDRSAERASDAESDGADRARADAFADSPIDRRTFLSLSAATGAALALPGAATADVSGEPLTDEYAFVVNHTPDDYEAATVVEFANREALEAFADEYAAAPDPDLSRAPKAVTRESPTPAAHAHLTADEVEDVLELDGVELMDFSPGANPWWKLEDPYADGVFPPVEEARNFVSYRETAQGLAHLESTFPDRVRVHTLRESPGWPNRYTGEDPDSQDIYVVDVTNDVRDDESFAEKEKAVFSLSIHGDERAGVEAGCRLIEDLARGDADDFAGLLDEIAIVFVFTNPDGWVSRTPQFEIPWGETQTNFRRGNASRVDESPIDTNRQYPTMGWVDPAFWPAEPEDAPDVRPGYEDEGLGYADVVPDSLAIVEHFRGYENVEYLCDYHGMYTADHMVFNLETNAPFDHAGTHDLDEVNIRIGEGMVDEWGGIDAVSDALATSGEEMYGVPAVPDGDSYDGLFDWGTIYDSLAYQVTGAFLGWAGQPEEFGGLGAVTVAPEIVRANHFSEAEIEWKPYVERHLARAYRISMREYAEMTAADTSATVATGGRDTAYVTSDKLTRSSADLPHTDDHPGNGRGRGRDRATAVRRRHDVVQPGPGDRGRVAAQTTDRSHSLSIHLAGVAGASEGVVRVRNPAGNVVHELDLGERTAPDAPGRPHDFEGWFVDRPEAGQWEVEVEADAEIEADVTILESDDEYPDPEEVLGYEQREYTVNPMQFFADLEPFLEDGKMDGLRVHDVRIGRLLRGNSGKRRYDKLVVSHDDGIDDPQYLEAIEAFVEAGGDLVLTDTGVNLLAELDVGDAAAIEADDVETIDVQFANLDDRDFDHRLLAGIRPRQREMWKGSQLGYTTGVDQPATVVDRDAFESAGGDVAGTTGGEDRVGAGTLEADDAEINVLGSILPPARQTVLHPFGMADYAVSFMGHTLICNALGFEQRRYRNGELVRTYGKIR</sequence>
<dbReference type="Proteomes" id="UP000283805">
    <property type="component" value="Unassembled WGS sequence"/>
</dbReference>
<dbReference type="SUPFAM" id="SSF53187">
    <property type="entry name" value="Zn-dependent exopeptidases"/>
    <property type="match status" value="1"/>
</dbReference>
<keyword evidence="3" id="KW-0121">Carboxypeptidase</keyword>
<evidence type="ECO:0000256" key="1">
    <source>
        <dbReference type="SAM" id="MobiDB-lite"/>
    </source>
</evidence>
<proteinExistence type="predicted"/>
<gene>
    <name evidence="3" type="ORF">ATJ93_3631</name>
</gene>
<dbReference type="AlphaFoldDB" id="A0A419WF70"/>
<comment type="caution">
    <text evidence="3">The sequence shown here is derived from an EMBL/GenBank/DDBJ whole genome shotgun (WGS) entry which is preliminary data.</text>
</comment>
<keyword evidence="4" id="KW-1185">Reference proteome</keyword>
<dbReference type="EMBL" id="RAPO01000003">
    <property type="protein sequence ID" value="RKD93996.1"/>
    <property type="molecule type" value="Genomic_DNA"/>
</dbReference>
<dbReference type="InterPro" id="IPR000834">
    <property type="entry name" value="Peptidase_M14"/>
</dbReference>
<evidence type="ECO:0000259" key="2">
    <source>
        <dbReference type="Pfam" id="PF00246"/>
    </source>
</evidence>
<dbReference type="Pfam" id="PF00246">
    <property type="entry name" value="Peptidase_M14"/>
    <property type="match status" value="1"/>
</dbReference>
<feature type="compositionally biased region" description="Basic and acidic residues" evidence="1">
    <location>
        <begin position="574"/>
        <end position="592"/>
    </location>
</feature>
<reference evidence="3 4" key="1">
    <citation type="submission" date="2018-09" db="EMBL/GenBank/DDBJ databases">
        <title>Genomic Encyclopedia of Archaeal and Bacterial Type Strains, Phase II (KMG-II): from individual species to whole genera.</title>
        <authorList>
            <person name="Goeker M."/>
        </authorList>
    </citation>
    <scope>NUCLEOTIDE SEQUENCE [LARGE SCALE GENOMIC DNA]</scope>
    <source>
        <strain evidence="3 4">DSM 13151</strain>
    </source>
</reference>
<organism evidence="3 4">
    <name type="scientific">Halopiger aswanensis</name>
    <dbReference type="NCBI Taxonomy" id="148449"/>
    <lineage>
        <taxon>Archaea</taxon>
        <taxon>Methanobacteriati</taxon>
        <taxon>Methanobacteriota</taxon>
        <taxon>Stenosarchaea group</taxon>
        <taxon>Halobacteria</taxon>
        <taxon>Halobacteriales</taxon>
        <taxon>Natrialbaceae</taxon>
        <taxon>Halopiger</taxon>
    </lineage>
</organism>
<dbReference type="PROSITE" id="PS51318">
    <property type="entry name" value="TAT"/>
    <property type="match status" value="1"/>
</dbReference>
<dbReference type="OrthoDB" id="202058at2157"/>
<feature type="domain" description="Peptidase M14" evidence="2">
    <location>
        <begin position="223"/>
        <end position="397"/>
    </location>
</feature>
<dbReference type="GO" id="GO:0006508">
    <property type="term" value="P:proteolysis"/>
    <property type="evidence" value="ECO:0007669"/>
    <property type="project" value="InterPro"/>
</dbReference>
<dbReference type="RefSeq" id="WP_120245965.1">
    <property type="nucleotide sequence ID" value="NZ_RAPO01000003.1"/>
</dbReference>
<keyword evidence="3" id="KW-0645">Protease</keyword>
<dbReference type="GO" id="GO:0008270">
    <property type="term" value="F:zinc ion binding"/>
    <property type="evidence" value="ECO:0007669"/>
    <property type="project" value="InterPro"/>
</dbReference>
<evidence type="ECO:0000313" key="3">
    <source>
        <dbReference type="EMBL" id="RKD93996.1"/>
    </source>
</evidence>
<dbReference type="InterPro" id="IPR006311">
    <property type="entry name" value="TAT_signal"/>
</dbReference>